<protein>
    <submittedName>
        <fullName evidence="7">NCLDV major capsid protein</fullName>
    </submittedName>
</protein>
<dbReference type="GO" id="GO:0005198">
    <property type="term" value="F:structural molecule activity"/>
    <property type="evidence" value="ECO:0007669"/>
    <property type="project" value="InterPro"/>
</dbReference>
<feature type="domain" description="Major capsid protein C-terminal" evidence="5">
    <location>
        <begin position="666"/>
        <end position="836"/>
    </location>
</feature>
<feature type="coiled-coil region" evidence="4">
    <location>
        <begin position="300"/>
        <end position="331"/>
    </location>
</feature>
<dbReference type="Pfam" id="PF16903">
    <property type="entry name" value="Capsid_N"/>
    <property type="match status" value="2"/>
</dbReference>
<evidence type="ECO:0000313" key="7">
    <source>
        <dbReference type="EMBL" id="ARF09379.1"/>
    </source>
</evidence>
<evidence type="ECO:0000256" key="2">
    <source>
        <dbReference type="ARBA" id="ARBA00022561"/>
    </source>
</evidence>
<accession>A0A1V0SCE2</accession>
<name>A0A1V0SCE2_9VIRU</name>
<dbReference type="GO" id="GO:0019028">
    <property type="term" value="C:viral capsid"/>
    <property type="evidence" value="ECO:0007669"/>
    <property type="project" value="UniProtKB-KW"/>
</dbReference>
<dbReference type="InterPro" id="IPR007542">
    <property type="entry name" value="MCP_C"/>
</dbReference>
<feature type="domain" description="Major capsid protein N-terminal" evidence="6">
    <location>
        <begin position="25"/>
        <end position="84"/>
    </location>
</feature>
<evidence type="ECO:0000256" key="1">
    <source>
        <dbReference type="ARBA" id="ARBA00004328"/>
    </source>
</evidence>
<evidence type="ECO:0000256" key="3">
    <source>
        <dbReference type="ARBA" id="ARBA00022844"/>
    </source>
</evidence>
<proteinExistence type="predicted"/>
<reference evidence="7" key="1">
    <citation type="journal article" date="2017" name="Science">
        <title>Giant viruses with an expanded complement of translation system components.</title>
        <authorList>
            <person name="Schulz F."/>
            <person name="Yutin N."/>
            <person name="Ivanova N.N."/>
            <person name="Ortega D.R."/>
            <person name="Lee T.K."/>
            <person name="Vierheilig J."/>
            <person name="Daims H."/>
            <person name="Horn M."/>
            <person name="Wagner M."/>
            <person name="Jensen G.J."/>
            <person name="Kyrpides N.C."/>
            <person name="Koonin E.V."/>
            <person name="Woyke T."/>
        </authorList>
    </citation>
    <scope>NUCLEOTIDE SEQUENCE</scope>
    <source>
        <strain evidence="7">ILV1</strain>
    </source>
</reference>
<evidence type="ECO:0000259" key="6">
    <source>
        <dbReference type="Pfam" id="PF16903"/>
    </source>
</evidence>
<dbReference type="Pfam" id="PF04451">
    <property type="entry name" value="Capsid_NCLDV"/>
    <property type="match status" value="1"/>
</dbReference>
<keyword evidence="3" id="KW-0946">Virion</keyword>
<dbReference type="Gene3D" id="2.70.9.10">
    <property type="entry name" value="Adenovirus Type 2 Hexon, domain 4"/>
    <property type="match status" value="2"/>
</dbReference>
<evidence type="ECO:0000256" key="4">
    <source>
        <dbReference type="SAM" id="Coils"/>
    </source>
</evidence>
<gene>
    <name evidence="7" type="ORF">Indivirus_1_2</name>
</gene>
<keyword evidence="2" id="KW-0167">Capsid protein</keyword>
<dbReference type="InterPro" id="IPR038519">
    <property type="entry name" value="MCP_C_sf"/>
</dbReference>
<dbReference type="Gene3D" id="2.70.9.20">
    <property type="entry name" value="Major capsid protein Vp54"/>
    <property type="match status" value="1"/>
</dbReference>
<keyword evidence="4" id="KW-0175">Coiled coil</keyword>
<dbReference type="EMBL" id="KY684085">
    <property type="protein sequence ID" value="ARF09379.1"/>
    <property type="molecule type" value="Genomic_DNA"/>
</dbReference>
<comment type="subcellular location">
    <subcellularLocation>
        <location evidence="1">Virion</location>
    </subcellularLocation>
</comment>
<feature type="domain" description="Major capsid protein N-terminal" evidence="6">
    <location>
        <begin position="520"/>
        <end position="652"/>
    </location>
</feature>
<sequence length="841" mass="100299">MTGGILQLVAKGVEDTYLTTNPTITFFKTVYRRHTNFSKDESVLTFTNKLDFDKEGYCKIEHYGDLLHRLFLRIKLPKIDIHYKSFTIKEISDLLNGIYNIKWKSNKPSNEKFTEKDADEIFKLIDEKVKVLEENIETYTNIIYEMEYQKEGNNDIIYNLIKYEDYDLEYKIIDAHIKDTINNNKIKPLANALQIYNLVSHEIKKYVFSNNPNIEVLHNPNIKNNNCDAYKIFEYVGYDQNKLENGLFKNIQCLKKEIDKDIQMIPLNKYINNNELMNISDIRDQIGITTACYFMEMGKVNDLEKYFDEKKSELKRHIQQYEKNKKYLLNDIDLKKEYSRMYDNFENIINSFDLPDEVNKYFNGKNQYLYPKNNVADIIEIIKNIIIKFIKSKDNPFDEKEINKHNLWKKYHNKIYCKTEINKFNELFSWMLNSKNILEYQLQIETLFNNFSSEIDVYNFMKNYIVQSSKYLVNLPAYLNFPNKIIESYKSKLESDEILLNNLIGNSEIVGLKTIINRSLNIHGHAKFAWIKKIGHYIINNIWFKIDDQIIDKQYGEWMEIWHELTKRVKKEKGYNRLIGNIPELTRYNNRPKEEYELIIPLNFWFCRNVGLSLPLVALHNSDIRMYVNLKSFEELCYHEDHVIFRKKPKLNCSVMAEYIYVENEERNKISKSKLEYLIDVIQFNGELQINGDNNDIHTITRFKNPCKEFFWMLQDLNYIKKKKWHKYDYKNENPVGAAKITFNIRDREHYKDGIFYNQVQPYERHYSSPSKGINVYNFCLDPETVQPTGTANLSQIEEVGIHIKLNNNIDNRVTFRWPIYALTNNLLRIFSGLSGLVWAN</sequence>
<dbReference type="InterPro" id="IPR016112">
    <property type="entry name" value="VP_dsDNA_II"/>
</dbReference>
<organism evidence="7">
    <name type="scientific">Indivirus ILV1</name>
    <dbReference type="NCBI Taxonomy" id="1977633"/>
    <lineage>
        <taxon>Viruses</taxon>
        <taxon>Varidnaviria</taxon>
        <taxon>Bamfordvirae</taxon>
        <taxon>Nucleocytoviricota</taxon>
        <taxon>Megaviricetes</taxon>
        <taxon>Imitervirales</taxon>
        <taxon>Mimiviridae</taxon>
        <taxon>Klosneuvirinae</taxon>
        <taxon>Indivirus</taxon>
    </lineage>
</organism>
<dbReference type="InterPro" id="IPR031654">
    <property type="entry name" value="Capsid_N"/>
</dbReference>
<evidence type="ECO:0000259" key="5">
    <source>
        <dbReference type="Pfam" id="PF04451"/>
    </source>
</evidence>
<dbReference type="SUPFAM" id="SSF49749">
    <property type="entry name" value="Group II dsDNA viruses VP"/>
    <property type="match status" value="2"/>
</dbReference>